<dbReference type="SUPFAM" id="SSF52540">
    <property type="entry name" value="P-loop containing nucleoside triphosphate hydrolases"/>
    <property type="match status" value="1"/>
</dbReference>
<feature type="domain" description="NB-ARC" evidence="1">
    <location>
        <begin position="207"/>
        <end position="349"/>
    </location>
</feature>
<dbReference type="Gene3D" id="3.40.50.300">
    <property type="entry name" value="P-loop containing nucleotide triphosphate hydrolases"/>
    <property type="match status" value="1"/>
</dbReference>
<comment type="caution">
    <text evidence="2">The sequence shown here is derived from an EMBL/GenBank/DDBJ whole genome shotgun (WGS) entry which is preliminary data.</text>
</comment>
<dbReference type="GO" id="GO:0043531">
    <property type="term" value="F:ADP binding"/>
    <property type="evidence" value="ECO:0007669"/>
    <property type="project" value="InterPro"/>
</dbReference>
<dbReference type="EMBL" id="RFFG01000030">
    <property type="protein sequence ID" value="RMI42800.1"/>
    <property type="molecule type" value="Genomic_DNA"/>
</dbReference>
<evidence type="ECO:0000313" key="3">
    <source>
        <dbReference type="Proteomes" id="UP000282674"/>
    </source>
</evidence>
<name>A0A3M2M142_9ACTN</name>
<keyword evidence="3" id="KW-1185">Reference proteome</keyword>
<dbReference type="PANTHER" id="PTHR35205">
    <property type="entry name" value="NB-ARC AND TPR DOMAIN PROTEIN"/>
    <property type="match status" value="1"/>
</dbReference>
<evidence type="ECO:0000259" key="1">
    <source>
        <dbReference type="Pfam" id="PF00931"/>
    </source>
</evidence>
<evidence type="ECO:0000313" key="2">
    <source>
        <dbReference type="EMBL" id="RMI42800.1"/>
    </source>
</evidence>
<dbReference type="InterPro" id="IPR002182">
    <property type="entry name" value="NB-ARC"/>
</dbReference>
<dbReference type="PANTHER" id="PTHR35205:SF1">
    <property type="entry name" value="ZU5 DOMAIN-CONTAINING PROTEIN"/>
    <property type="match status" value="1"/>
</dbReference>
<accession>A0A3M2M142</accession>
<proteinExistence type="predicted"/>
<organism evidence="2 3">
    <name type="scientific">Actinomadura harenae</name>
    <dbReference type="NCBI Taxonomy" id="2483351"/>
    <lineage>
        <taxon>Bacteria</taxon>
        <taxon>Bacillati</taxon>
        <taxon>Actinomycetota</taxon>
        <taxon>Actinomycetes</taxon>
        <taxon>Streptosporangiales</taxon>
        <taxon>Thermomonosporaceae</taxon>
        <taxon>Actinomadura</taxon>
    </lineage>
</organism>
<protein>
    <recommendedName>
        <fullName evidence="1">NB-ARC domain-containing protein</fullName>
    </recommendedName>
</protein>
<dbReference type="Pfam" id="PF00931">
    <property type="entry name" value="NB-ARC"/>
    <property type="match status" value="1"/>
</dbReference>
<sequence>MFSATLTAGTTYLGLRLRGLRRSQQEPAAPVRSLSVFCQPADATYGEWIAACLAMAARTRVESYRALDPPAPAPNGSPTWSVCVLSTTWETLGSPMLDHYGPDAELLIVVRIEDCATPPELGGADIVDIGHLDEVSARTLLFHELVARGVLAEKDLPETSALPSAGGTPFPYGGPAITNLGPPAPTFVGRDALVRALRAQFLHPGDEDHDVSAVAVVGMGGVGKSSLAVNHAHRYRRHYDIIWWITADRPTSLRAGLARLALKLGVPELADADLLIAELRRALRERGPWLLIFDNADSVEDLRRHWPSGDGGHVLITSRLADWSGLVPGRAVLRVPPLSGDHAVRLLCDGTGDDDPEAARTVARLLGRLPLALTHAVAYVRQAATSLAVYGRLLEDSLEDVLTRFQPSDSVQPVAMTWNLTLRRAAERDPLTLDLMRLWAMLAPEGLSRDLAGEGVPDLPGHLTPVAQDAVAYDLAVQHLHRYSLIRIEAGAAEVHRLVR</sequence>
<dbReference type="Proteomes" id="UP000282674">
    <property type="component" value="Unassembled WGS sequence"/>
</dbReference>
<dbReference type="InterPro" id="IPR027417">
    <property type="entry name" value="P-loop_NTPase"/>
</dbReference>
<reference evidence="2 3" key="1">
    <citation type="submission" date="2018-10" db="EMBL/GenBank/DDBJ databases">
        <title>Isolation from soil.</title>
        <authorList>
            <person name="Hu J."/>
        </authorList>
    </citation>
    <scope>NUCLEOTIDE SEQUENCE [LARGE SCALE GENOMIC DNA]</scope>
    <source>
        <strain evidence="2 3">NEAU-Ht49</strain>
    </source>
</reference>
<gene>
    <name evidence="2" type="ORF">EBO15_18320</name>
</gene>
<dbReference type="AlphaFoldDB" id="A0A3M2M142"/>